<name>A0A1S1H8J4_9SPHN</name>
<dbReference type="EMBL" id="MIPT01000001">
    <property type="protein sequence ID" value="OHT18375.1"/>
    <property type="molecule type" value="Genomic_DNA"/>
</dbReference>
<dbReference type="OrthoDB" id="8482143at2"/>
<dbReference type="Proteomes" id="UP000179467">
    <property type="component" value="Unassembled WGS sequence"/>
</dbReference>
<organism evidence="2 3">
    <name type="scientific">Edaphosphingomonas haloaromaticamans</name>
    <dbReference type="NCBI Taxonomy" id="653954"/>
    <lineage>
        <taxon>Bacteria</taxon>
        <taxon>Pseudomonadati</taxon>
        <taxon>Pseudomonadota</taxon>
        <taxon>Alphaproteobacteria</taxon>
        <taxon>Sphingomonadales</taxon>
        <taxon>Rhizorhabdaceae</taxon>
        <taxon>Edaphosphingomonas</taxon>
    </lineage>
</organism>
<feature type="chain" id="PRO_5012978119" description="Lipoprotein SmpA/OmlA domain-containing protein" evidence="1">
    <location>
        <begin position="23"/>
        <end position="123"/>
    </location>
</feature>
<dbReference type="RefSeq" id="WP_139181603.1">
    <property type="nucleotide sequence ID" value="NZ_MIPT01000001.1"/>
</dbReference>
<evidence type="ECO:0000256" key="1">
    <source>
        <dbReference type="SAM" id="SignalP"/>
    </source>
</evidence>
<evidence type="ECO:0000313" key="2">
    <source>
        <dbReference type="EMBL" id="OHT18375.1"/>
    </source>
</evidence>
<dbReference type="AlphaFoldDB" id="A0A1S1H8J4"/>
<keyword evidence="3" id="KW-1185">Reference proteome</keyword>
<reference evidence="2 3" key="1">
    <citation type="submission" date="2016-09" db="EMBL/GenBank/DDBJ databases">
        <title>Metabolic pathway, cell adaptation mechanisms and a novel monoxygenase revealed through proteogenomic-transcription analysis of a Sphingomonas haloaromaticamans strain degrading the fungicide ortho-phenylphenol.</title>
        <authorList>
            <person name="Perruchon C."/>
            <person name="Papadopoulou E.S."/>
            <person name="Rousidou C."/>
            <person name="Vasileiadis S."/>
            <person name="Tanou G."/>
            <person name="Amoutzias G."/>
            <person name="Molassiotis A."/>
            <person name="Karpouzas D.G."/>
        </authorList>
    </citation>
    <scope>NUCLEOTIDE SEQUENCE [LARGE SCALE GENOMIC DNA]</scope>
    <source>
        <strain evidence="2 3">P3</strain>
    </source>
</reference>
<keyword evidence="1" id="KW-0732">Signal</keyword>
<proteinExistence type="predicted"/>
<protein>
    <recommendedName>
        <fullName evidence="4">Lipoprotein SmpA/OmlA domain-containing protein</fullName>
    </recommendedName>
</protein>
<evidence type="ECO:0008006" key="4">
    <source>
        <dbReference type="Google" id="ProtNLM"/>
    </source>
</evidence>
<evidence type="ECO:0000313" key="3">
    <source>
        <dbReference type="Proteomes" id="UP000179467"/>
    </source>
</evidence>
<accession>A0A1S1H8J4</accession>
<dbReference type="PROSITE" id="PS51257">
    <property type="entry name" value="PROKAR_LIPOPROTEIN"/>
    <property type="match status" value="1"/>
</dbReference>
<sequence length="123" mass="13242">MKRRYSVLILPLLALAGACTTAGGERPAPIVNAPPPAMGLDRVLGKDARALHMLFGVPDLDVREAQARKLQYTGPVCVLDAYLYPPAAGQEPVVRYLDARTPAGEDFDRASCIAALSRRVEAR</sequence>
<feature type="signal peptide" evidence="1">
    <location>
        <begin position="1"/>
        <end position="22"/>
    </location>
</feature>
<gene>
    <name evidence="2" type="ORF">BHE75_00346</name>
</gene>
<comment type="caution">
    <text evidence="2">The sequence shown here is derived from an EMBL/GenBank/DDBJ whole genome shotgun (WGS) entry which is preliminary data.</text>
</comment>